<evidence type="ECO:0000256" key="3">
    <source>
        <dbReference type="SAM" id="MobiDB-lite"/>
    </source>
</evidence>
<dbReference type="InterPro" id="IPR002347">
    <property type="entry name" value="SDR_fam"/>
</dbReference>
<dbReference type="PROSITE" id="PS00061">
    <property type="entry name" value="ADH_SHORT"/>
    <property type="match status" value="1"/>
</dbReference>
<feature type="region of interest" description="Disordered" evidence="3">
    <location>
        <begin position="1"/>
        <end position="37"/>
    </location>
</feature>
<evidence type="ECO:0000313" key="4">
    <source>
        <dbReference type="EMBL" id="OZS77562.1"/>
    </source>
</evidence>
<keyword evidence="5" id="KW-1185">Reference proteome</keyword>
<dbReference type="OrthoDB" id="9803333at2"/>
<evidence type="ECO:0000313" key="5">
    <source>
        <dbReference type="Proteomes" id="UP000217065"/>
    </source>
</evidence>
<name>A0A264W1U9_9BACL</name>
<dbReference type="RefSeq" id="WP_094943421.1">
    <property type="nucleotide sequence ID" value="NZ_NOKQ01000220.1"/>
</dbReference>
<dbReference type="Proteomes" id="UP000217065">
    <property type="component" value="Unassembled WGS sequence"/>
</dbReference>
<evidence type="ECO:0000256" key="2">
    <source>
        <dbReference type="ARBA" id="ARBA00023002"/>
    </source>
</evidence>
<dbReference type="InterPro" id="IPR020904">
    <property type="entry name" value="Sc_DH/Rdtase_CS"/>
</dbReference>
<dbReference type="PANTHER" id="PTHR48107">
    <property type="entry name" value="NADPH-DEPENDENT ALDEHYDE REDUCTASE-LIKE PROTEIN, CHLOROPLASTIC-RELATED"/>
    <property type="match status" value="1"/>
</dbReference>
<gene>
    <name evidence="4" type="ORF">CF394_10130</name>
</gene>
<evidence type="ECO:0000256" key="1">
    <source>
        <dbReference type="ARBA" id="ARBA00006484"/>
    </source>
</evidence>
<reference evidence="4 5" key="1">
    <citation type="submission" date="2017-07" db="EMBL/GenBank/DDBJ databases">
        <title>Tetzosporium hominis gen.nov. sp.nov.</title>
        <authorList>
            <person name="Tetz G."/>
            <person name="Tetz V."/>
        </authorList>
    </citation>
    <scope>NUCLEOTIDE SEQUENCE [LARGE SCALE GENOMIC DNA]</scope>
    <source>
        <strain evidence="4 5">VT-49</strain>
    </source>
</reference>
<dbReference type="SUPFAM" id="SSF51735">
    <property type="entry name" value="NAD(P)-binding Rossmann-fold domains"/>
    <property type="match status" value="1"/>
</dbReference>
<dbReference type="InterPro" id="IPR036291">
    <property type="entry name" value="NAD(P)-bd_dom_sf"/>
</dbReference>
<comment type="similarity">
    <text evidence="1">Belongs to the short-chain dehydrogenases/reductases (SDR) family.</text>
</comment>
<dbReference type="Pfam" id="PF13561">
    <property type="entry name" value="adh_short_C2"/>
    <property type="match status" value="1"/>
</dbReference>
<dbReference type="NCBIfam" id="NF005214">
    <property type="entry name" value="PRK06701.1"/>
    <property type="match status" value="1"/>
</dbReference>
<organism evidence="4 5">
    <name type="scientific">Tetzosporium hominis</name>
    <dbReference type="NCBI Taxonomy" id="2020506"/>
    <lineage>
        <taxon>Bacteria</taxon>
        <taxon>Bacillati</taxon>
        <taxon>Bacillota</taxon>
        <taxon>Bacilli</taxon>
        <taxon>Bacillales</taxon>
        <taxon>Caryophanaceae</taxon>
        <taxon>Tetzosporium</taxon>
    </lineage>
</organism>
<dbReference type="CDD" id="cd05355">
    <property type="entry name" value="SDR_c1"/>
    <property type="match status" value="1"/>
</dbReference>
<feature type="compositionally biased region" description="Polar residues" evidence="3">
    <location>
        <begin position="9"/>
        <end position="18"/>
    </location>
</feature>
<dbReference type="PRINTS" id="PR00080">
    <property type="entry name" value="SDRFAMILY"/>
</dbReference>
<dbReference type="Gene3D" id="3.40.50.720">
    <property type="entry name" value="NAD(P)-binding Rossmann-like Domain"/>
    <property type="match status" value="1"/>
</dbReference>
<protein>
    <submittedName>
        <fullName evidence="4">NAD(P)-dependent oxidoreductase</fullName>
    </submittedName>
</protein>
<keyword evidence="2" id="KW-0560">Oxidoreductase</keyword>
<dbReference type="GO" id="GO:0016614">
    <property type="term" value="F:oxidoreductase activity, acting on CH-OH group of donors"/>
    <property type="evidence" value="ECO:0007669"/>
    <property type="project" value="UniProtKB-ARBA"/>
</dbReference>
<accession>A0A264W1U9</accession>
<dbReference type="PRINTS" id="PR00081">
    <property type="entry name" value="GDHRDH"/>
</dbReference>
<dbReference type="FunFam" id="3.40.50.720:FF:000084">
    <property type="entry name" value="Short-chain dehydrogenase reductase"/>
    <property type="match status" value="1"/>
</dbReference>
<proteinExistence type="inferred from homology"/>
<comment type="caution">
    <text evidence="4">The sequence shown here is derived from an EMBL/GenBank/DDBJ whole genome shotgun (WGS) entry which is preliminary data.</text>
</comment>
<dbReference type="GO" id="GO:0008206">
    <property type="term" value="P:bile acid metabolic process"/>
    <property type="evidence" value="ECO:0007669"/>
    <property type="project" value="UniProtKB-ARBA"/>
</dbReference>
<dbReference type="EMBL" id="NOKQ01000220">
    <property type="protein sequence ID" value="OZS77562.1"/>
    <property type="molecule type" value="Genomic_DNA"/>
</dbReference>
<sequence>MNIHERQQDGQPPQTQKHQPGVESKMEPAPVHPTEYKGADKLKDKVALITGGDSGIGKAVAIAFAAEGASVVINYLDEDEDAKETKRLIEDRGGKVKLVKGNITSEDFCGKLIDQTVEAFGGLDILVNNAAKQFPQTSIEDITSEQWDLTYKTNIYPIFYLSKLAMPHLGQGSAIINTTSVTTYMGNEELIDYASTKGAIVGFTRSLAQNVAKKGIRVNMVAPGPIWTPLIPSTFDKEHVEEFGVDTPLGRPGQPRDLVGAYVLLASEDGAYMTGQCIHVNGGMLMSS</sequence>
<dbReference type="PANTHER" id="PTHR48107:SF16">
    <property type="entry name" value="NADPH-DEPENDENT ALDEHYDE REDUCTASE 1, CHLOROPLASTIC"/>
    <property type="match status" value="1"/>
</dbReference>
<dbReference type="AlphaFoldDB" id="A0A264W1U9"/>